<evidence type="ECO:0000256" key="1">
    <source>
        <dbReference type="SAM" id="Phobius"/>
    </source>
</evidence>
<feature type="transmembrane region" description="Helical" evidence="1">
    <location>
        <begin position="12"/>
        <end position="31"/>
    </location>
</feature>
<protein>
    <submittedName>
        <fullName evidence="2">Uncharacterized protein</fullName>
    </submittedName>
</protein>
<keyword evidence="3" id="KW-1185">Reference proteome</keyword>
<reference evidence="2 3" key="1">
    <citation type="submission" date="2023-07" db="EMBL/GenBank/DDBJ databases">
        <title>Genomic Encyclopedia of Type Strains, Phase IV (KMG-IV): sequencing the most valuable type-strain genomes for metagenomic binning, comparative biology and taxonomic classification.</title>
        <authorList>
            <person name="Goeker M."/>
        </authorList>
    </citation>
    <scope>NUCLEOTIDE SEQUENCE [LARGE SCALE GENOMIC DNA]</scope>
    <source>
        <strain evidence="2 3">DSM 17723</strain>
    </source>
</reference>
<keyword evidence="1" id="KW-0472">Membrane</keyword>
<dbReference type="Proteomes" id="UP001232245">
    <property type="component" value="Unassembled WGS sequence"/>
</dbReference>
<sequence length="52" mass="6570">MGQGVKTHEKACLTYMYHIYLLSLFYIHLFYDFLEYYSFNYHLIFDFLMLRR</sequence>
<accession>A0ABT9YYL2</accession>
<evidence type="ECO:0000313" key="3">
    <source>
        <dbReference type="Proteomes" id="UP001232245"/>
    </source>
</evidence>
<keyword evidence="1" id="KW-0812">Transmembrane</keyword>
<proteinExistence type="predicted"/>
<keyword evidence="1" id="KW-1133">Transmembrane helix</keyword>
<gene>
    <name evidence="2" type="ORF">J2S02_001403</name>
</gene>
<organism evidence="2 3">
    <name type="scientific">Metabacillus niabensis</name>
    <dbReference type="NCBI Taxonomy" id="324854"/>
    <lineage>
        <taxon>Bacteria</taxon>
        <taxon>Bacillati</taxon>
        <taxon>Bacillota</taxon>
        <taxon>Bacilli</taxon>
        <taxon>Bacillales</taxon>
        <taxon>Bacillaceae</taxon>
        <taxon>Metabacillus</taxon>
    </lineage>
</organism>
<dbReference type="EMBL" id="JAUSTZ010000002">
    <property type="protein sequence ID" value="MDQ0225074.1"/>
    <property type="molecule type" value="Genomic_DNA"/>
</dbReference>
<name>A0ABT9YYL2_9BACI</name>
<evidence type="ECO:0000313" key="2">
    <source>
        <dbReference type="EMBL" id="MDQ0225074.1"/>
    </source>
</evidence>
<comment type="caution">
    <text evidence="2">The sequence shown here is derived from an EMBL/GenBank/DDBJ whole genome shotgun (WGS) entry which is preliminary data.</text>
</comment>